<dbReference type="GO" id="GO:0006865">
    <property type="term" value="P:amino acid transport"/>
    <property type="evidence" value="ECO:0007669"/>
    <property type="project" value="UniProtKB-KW"/>
</dbReference>
<dbReference type="Pfam" id="PF00324">
    <property type="entry name" value="AA_permease"/>
    <property type="match status" value="1"/>
</dbReference>
<keyword evidence="5 7" id="KW-1133">Transmembrane helix</keyword>
<protein>
    <submittedName>
        <fullName evidence="9">Amino acid permease (LysP)</fullName>
    </submittedName>
</protein>
<feature type="transmembrane region" description="Helical" evidence="7">
    <location>
        <begin position="350"/>
        <end position="372"/>
    </location>
</feature>
<accession>A0A3F3GZM9</accession>
<dbReference type="GO" id="GO:0016020">
    <property type="term" value="C:membrane"/>
    <property type="evidence" value="ECO:0007669"/>
    <property type="project" value="UniProtKB-SubCell"/>
</dbReference>
<keyword evidence="3 7" id="KW-0812">Transmembrane</keyword>
<feature type="transmembrane region" description="Helical" evidence="7">
    <location>
        <begin position="6"/>
        <end position="27"/>
    </location>
</feature>
<feature type="transmembrane region" description="Helical" evidence="7">
    <location>
        <begin position="393"/>
        <end position="414"/>
    </location>
</feature>
<comment type="subcellular location">
    <subcellularLocation>
        <location evidence="1">Membrane</location>
        <topology evidence="1">Multi-pass membrane protein</topology>
    </subcellularLocation>
</comment>
<evidence type="ECO:0000313" key="11">
    <source>
        <dbReference type="Proteomes" id="UP001314262"/>
    </source>
</evidence>
<evidence type="ECO:0000256" key="6">
    <source>
        <dbReference type="ARBA" id="ARBA00023136"/>
    </source>
</evidence>
<dbReference type="Proteomes" id="UP000064514">
    <property type="component" value="Unassembled WGS sequence"/>
</dbReference>
<dbReference type="GO" id="GO:0055085">
    <property type="term" value="P:transmembrane transport"/>
    <property type="evidence" value="ECO:0007669"/>
    <property type="project" value="InterPro"/>
</dbReference>
<evidence type="ECO:0000256" key="3">
    <source>
        <dbReference type="ARBA" id="ARBA00022692"/>
    </source>
</evidence>
<feature type="transmembrane region" description="Helical" evidence="7">
    <location>
        <begin position="142"/>
        <end position="162"/>
    </location>
</feature>
<evidence type="ECO:0000256" key="2">
    <source>
        <dbReference type="ARBA" id="ARBA00022448"/>
    </source>
</evidence>
<dbReference type="InterPro" id="IPR004841">
    <property type="entry name" value="AA-permease/SLC12A_dom"/>
</dbReference>
<proteinExistence type="predicted"/>
<feature type="domain" description="Amino acid permease/ SLC12A" evidence="8">
    <location>
        <begin position="7"/>
        <end position="440"/>
    </location>
</feature>
<keyword evidence="6 7" id="KW-0472">Membrane</keyword>
<dbReference type="FunFam" id="1.20.1740.10:FF:000001">
    <property type="entry name" value="Amino acid permease"/>
    <property type="match status" value="1"/>
</dbReference>
<dbReference type="STRING" id="709323.GCA_001047135_00972"/>
<feature type="transmembrane region" description="Helical" evidence="7">
    <location>
        <begin position="116"/>
        <end position="136"/>
    </location>
</feature>
<dbReference type="Gene3D" id="1.20.1740.10">
    <property type="entry name" value="Amino acid/polyamine transporter I"/>
    <property type="match status" value="1"/>
</dbReference>
<name>A0A3F3GZM9_9LACO</name>
<reference evidence="10" key="1">
    <citation type="journal article" date="2015" name="BMC Genomics">
        <title>Comparative genomics of Fructobacillus spp. and Leuconostoc spp. reveals niche-specific evolution of Fructobacillus spp.</title>
        <authorList>
            <person name="Endo A."/>
            <person name="Tanizawa Y."/>
            <person name="Tanaka N."/>
            <person name="Maeno S."/>
            <person name="Kumar H."/>
            <person name="Shiwa Y."/>
            <person name="Okada S."/>
            <person name="Yoshikawa H."/>
            <person name="Dicks L."/>
            <person name="Nakagawa J."/>
            <person name="Arita M."/>
        </authorList>
    </citation>
    <scope>NUCLEOTIDE SEQUENCE [LARGE SCALE GENOMIC DNA]</scope>
    <source>
        <strain evidence="10">F214-1</strain>
    </source>
</reference>
<reference evidence="9 11" key="2">
    <citation type="submission" date="2023-10" db="EMBL/GenBank/DDBJ databases">
        <authorList>
            <person name="Botero Cardona J."/>
        </authorList>
    </citation>
    <scope>NUCLEOTIDE SEQUENCE [LARGE SCALE GENOMIC DNA]</scope>
    <source>
        <strain evidence="9 11">R-53137</strain>
    </source>
</reference>
<dbReference type="PANTHER" id="PTHR43495:SF5">
    <property type="entry name" value="GAMMA-AMINOBUTYRIC ACID PERMEASE"/>
    <property type="match status" value="1"/>
</dbReference>
<dbReference type="AlphaFoldDB" id="A0A3F3GZM9"/>
<keyword evidence="11" id="KW-1185">Reference proteome</keyword>
<feature type="transmembrane region" description="Helical" evidence="7">
    <location>
        <begin position="36"/>
        <end position="58"/>
    </location>
</feature>
<evidence type="ECO:0000259" key="8">
    <source>
        <dbReference type="Pfam" id="PF00324"/>
    </source>
</evidence>
<dbReference type="EMBL" id="CAUZLT010000003">
    <property type="protein sequence ID" value="CAK1242505.1"/>
    <property type="molecule type" value="Genomic_DNA"/>
</dbReference>
<dbReference type="PANTHER" id="PTHR43495">
    <property type="entry name" value="GABA PERMEASE"/>
    <property type="match status" value="1"/>
</dbReference>
<dbReference type="RefSeq" id="WP_059393838.1">
    <property type="nucleotide sequence ID" value="NZ_BOJU01000003.1"/>
</dbReference>
<evidence type="ECO:0000256" key="4">
    <source>
        <dbReference type="ARBA" id="ARBA00022970"/>
    </source>
</evidence>
<feature type="transmembrane region" description="Helical" evidence="7">
    <location>
        <begin position="232"/>
        <end position="251"/>
    </location>
</feature>
<dbReference type="PIRSF" id="PIRSF006060">
    <property type="entry name" value="AA_transporter"/>
    <property type="match status" value="1"/>
</dbReference>
<feature type="transmembrane region" description="Helical" evidence="7">
    <location>
        <begin position="420"/>
        <end position="439"/>
    </location>
</feature>
<feature type="transmembrane region" description="Helical" evidence="7">
    <location>
        <begin position="322"/>
        <end position="344"/>
    </location>
</feature>
<evidence type="ECO:0000313" key="10">
    <source>
        <dbReference type="EMBL" id="GAP04421.1"/>
    </source>
</evidence>
<gene>
    <name evidence="10" type="ORF">FTRO_0041650</name>
    <name evidence="9" type="ORF">R53137_KAKDMLNK_00886</name>
</gene>
<keyword evidence="2" id="KW-0813">Transport</keyword>
<dbReference type="EMBL" id="DF968081">
    <property type="protein sequence ID" value="GAP04421.1"/>
    <property type="molecule type" value="Genomic_DNA"/>
</dbReference>
<feature type="transmembrane region" description="Helical" evidence="7">
    <location>
        <begin position="280"/>
        <end position="302"/>
    </location>
</feature>
<organism evidence="10">
    <name type="scientific">Fructobacillus tropaeoli</name>
    <dbReference type="NCBI Taxonomy" id="709323"/>
    <lineage>
        <taxon>Bacteria</taxon>
        <taxon>Bacillati</taxon>
        <taxon>Bacillota</taxon>
        <taxon>Bacilli</taxon>
        <taxon>Lactobacillales</taxon>
        <taxon>Lactobacillaceae</taxon>
        <taxon>Fructobacillus</taxon>
    </lineage>
</organism>
<dbReference type="Proteomes" id="UP001314262">
    <property type="component" value="Unassembled WGS sequence"/>
</dbReference>
<feature type="transmembrane region" description="Helical" evidence="7">
    <location>
        <begin position="78"/>
        <end position="104"/>
    </location>
</feature>
<evidence type="ECO:0000256" key="7">
    <source>
        <dbReference type="SAM" id="Phobius"/>
    </source>
</evidence>
<evidence type="ECO:0000313" key="9">
    <source>
        <dbReference type="EMBL" id="CAK1242505.1"/>
    </source>
</evidence>
<keyword evidence="4" id="KW-0029">Amino-acid transport</keyword>
<sequence length="463" mass="50348">MNTNQLIALSLGGVIGTGIFMSPGYFIKSAGAIGTVIAYLIGAILVCLVMQCLSELSVHQPTTGAFHDYANQYINPGVGFVVAWLYWLTWTIALGSNLLTMGVLMQRWFPQEPTWLWCLFFGLIMFILNIGNLSWFSKSESITSWVKTFALLFFIVIGFLMVTRLIPGHHIQTAANFGELTKNGWFPHGIGPILATVLTANFAYSGAEMIGVAAGETKNPEKSIPKASRRTLVLLITLFIGAILIMGALLAPSDNALATSPFVAILGQAGIPGAADIMNAILIITLFSASNAGVFAASRMIWSLADKGEISPKFGKLSRHGLPVYGLILTMAGGALSLLSSIYAAQTLYLALNALSAFAVVAVWIVIAWAQLNFRKQYQKEHDIKDLKYKAPLYPLTPIVVIIACLASIIGIGFDPNQRIALIIGVPFSLFLYGYYQIFQTKSKGQHHHEFSRLGQTTEDDFI</sequence>
<evidence type="ECO:0000256" key="5">
    <source>
        <dbReference type="ARBA" id="ARBA00022989"/>
    </source>
</evidence>
<evidence type="ECO:0000256" key="1">
    <source>
        <dbReference type="ARBA" id="ARBA00004141"/>
    </source>
</evidence>